<protein>
    <submittedName>
        <fullName evidence="1">Uncharacterized protein</fullName>
    </submittedName>
</protein>
<proteinExistence type="predicted"/>
<dbReference type="EMBL" id="LR738855">
    <property type="protein sequence ID" value="VZH85096.1"/>
    <property type="molecule type" value="Genomic_DNA"/>
</dbReference>
<dbReference type="Proteomes" id="UP000423525">
    <property type="component" value="Chromosome"/>
</dbReference>
<evidence type="ECO:0000313" key="2">
    <source>
        <dbReference type="Proteomes" id="UP000423525"/>
    </source>
</evidence>
<evidence type="ECO:0000313" key="1">
    <source>
        <dbReference type="EMBL" id="VZH85096.1"/>
    </source>
</evidence>
<name>A0A6I8MB13_9CORY</name>
<dbReference type="AlphaFoldDB" id="A0A6I8MB13"/>
<reference evidence="1 2" key="1">
    <citation type="submission" date="2019-11" db="EMBL/GenBank/DDBJ databases">
        <authorList>
            <person name="Brisse S."/>
        </authorList>
    </citation>
    <scope>NUCLEOTIDE SEQUENCE [LARGE SCALE GENOMIC DNA]</scope>
    <source>
        <strain evidence="1">FRC0190</strain>
    </source>
</reference>
<sequence>MLAYETSAQRRELILSHRDAFLAAHNVDVRDREETFIGHGEITG</sequence>
<organism evidence="1 2">
    <name type="scientific">Corynebacterium rouxii</name>
    <dbReference type="NCBI Taxonomy" id="2719119"/>
    <lineage>
        <taxon>Bacteria</taxon>
        <taxon>Bacillati</taxon>
        <taxon>Actinomycetota</taxon>
        <taxon>Actinomycetes</taxon>
        <taxon>Mycobacteriales</taxon>
        <taxon>Corynebacteriaceae</taxon>
        <taxon>Corynebacterium</taxon>
    </lineage>
</organism>
<accession>A0A6I8MB13</accession>
<gene>
    <name evidence="1" type="ORF">FRC0190_01080</name>
</gene>
<dbReference type="KEGG" id="crf:FRC0190_01080"/>